<dbReference type="PANTHER" id="PTHR21087">
    <property type="entry name" value="SHIKIMATE KINASE"/>
    <property type="match status" value="1"/>
</dbReference>
<feature type="binding site" evidence="7">
    <location>
        <position position="40"/>
    </location>
    <ligand>
        <name>substrate</name>
    </ligand>
</feature>
<protein>
    <recommendedName>
        <fullName evidence="7">Shikimate kinase</fullName>
        <shortName evidence="7">SK</shortName>
        <ecNumber evidence="7">2.7.1.71</ecNumber>
    </recommendedName>
</protein>
<reference evidence="9" key="1">
    <citation type="submission" date="2010-02" db="EMBL/GenBank/DDBJ databases">
        <title>Complete sequence of Desulfurivibrio alkaliphilus AHT2.</title>
        <authorList>
            <consortium name="US DOE Joint Genome Institute"/>
            <person name="Pitluck S."/>
            <person name="Chertkov O."/>
            <person name="Detter J.C."/>
            <person name="Han C."/>
            <person name="Tapia R."/>
            <person name="Larimer F."/>
            <person name="Land M."/>
            <person name="Hauser L."/>
            <person name="Kyrpides N."/>
            <person name="Mikhailova N."/>
            <person name="Sorokin D.Y."/>
            <person name="Muyzer G."/>
            <person name="Woyke T."/>
        </authorList>
    </citation>
    <scope>NUCLEOTIDE SEQUENCE [LARGE SCALE GENOMIC DNA]</scope>
    <source>
        <strain evidence="9">DSM 19089 / UNIQEM U267 / AHT2</strain>
    </source>
</reference>
<evidence type="ECO:0000256" key="7">
    <source>
        <dbReference type="HAMAP-Rule" id="MF_00109"/>
    </source>
</evidence>
<evidence type="ECO:0000313" key="8">
    <source>
        <dbReference type="EMBL" id="ADH86763.1"/>
    </source>
</evidence>
<dbReference type="GO" id="GO:0005524">
    <property type="term" value="F:ATP binding"/>
    <property type="evidence" value="ECO:0007669"/>
    <property type="project" value="UniProtKB-UniRule"/>
</dbReference>
<name>D6Z5M6_DESAT</name>
<dbReference type="GO" id="GO:0009423">
    <property type="term" value="P:chorismate biosynthetic process"/>
    <property type="evidence" value="ECO:0007669"/>
    <property type="project" value="UniProtKB-UniRule"/>
</dbReference>
<comment type="similarity">
    <text evidence="7">Belongs to the shikimate kinase family.</text>
</comment>
<dbReference type="InterPro" id="IPR000623">
    <property type="entry name" value="Shikimate_kinase/TSH1"/>
</dbReference>
<dbReference type="InterPro" id="IPR031322">
    <property type="entry name" value="Shikimate/glucono_kinase"/>
</dbReference>
<feature type="binding site" evidence="7">
    <location>
        <position position="22"/>
    </location>
    <ligand>
        <name>Mg(2+)</name>
        <dbReference type="ChEBI" id="CHEBI:18420"/>
    </ligand>
</feature>
<dbReference type="InterPro" id="IPR027417">
    <property type="entry name" value="P-loop_NTPase"/>
</dbReference>
<feature type="binding site" evidence="7">
    <location>
        <begin position="18"/>
        <end position="23"/>
    </location>
    <ligand>
        <name>ATP</name>
        <dbReference type="ChEBI" id="CHEBI:30616"/>
    </ligand>
</feature>
<dbReference type="STRING" id="589865.DaAHT2_2092"/>
<dbReference type="EMBL" id="CP001940">
    <property type="protein sequence ID" value="ADH86763.1"/>
    <property type="molecule type" value="Genomic_DNA"/>
</dbReference>
<dbReference type="GO" id="GO:0008652">
    <property type="term" value="P:amino acid biosynthetic process"/>
    <property type="evidence" value="ECO:0007669"/>
    <property type="project" value="UniProtKB-KW"/>
</dbReference>
<dbReference type="GO" id="GO:0004765">
    <property type="term" value="F:shikimate kinase activity"/>
    <property type="evidence" value="ECO:0007669"/>
    <property type="project" value="UniProtKB-UniRule"/>
</dbReference>
<keyword evidence="3 7" id="KW-0547">Nucleotide-binding</keyword>
<accession>D6Z5M6</accession>
<comment type="catalytic activity">
    <reaction evidence="7">
        <text>shikimate + ATP = 3-phosphoshikimate + ADP + H(+)</text>
        <dbReference type="Rhea" id="RHEA:13121"/>
        <dbReference type="ChEBI" id="CHEBI:15378"/>
        <dbReference type="ChEBI" id="CHEBI:30616"/>
        <dbReference type="ChEBI" id="CHEBI:36208"/>
        <dbReference type="ChEBI" id="CHEBI:145989"/>
        <dbReference type="ChEBI" id="CHEBI:456216"/>
        <dbReference type="EC" id="2.7.1.71"/>
    </reaction>
</comment>
<comment type="cofactor">
    <cofactor evidence="7">
        <name>Mg(2+)</name>
        <dbReference type="ChEBI" id="CHEBI:18420"/>
    </cofactor>
    <text evidence="7">Binds 1 Mg(2+) ion per subunit.</text>
</comment>
<evidence type="ECO:0000313" key="9">
    <source>
        <dbReference type="Proteomes" id="UP000001508"/>
    </source>
</evidence>
<dbReference type="GO" id="GO:0009073">
    <property type="term" value="P:aromatic amino acid family biosynthetic process"/>
    <property type="evidence" value="ECO:0007669"/>
    <property type="project" value="UniProtKB-KW"/>
</dbReference>
<evidence type="ECO:0000256" key="4">
    <source>
        <dbReference type="ARBA" id="ARBA00022777"/>
    </source>
</evidence>
<comment type="subcellular location">
    <subcellularLocation>
        <location evidence="7">Cytoplasm</location>
    </subcellularLocation>
</comment>
<keyword evidence="6 7" id="KW-0057">Aromatic amino acid biosynthesis</keyword>
<feature type="binding site" evidence="7">
    <location>
        <position position="95"/>
    </location>
    <ligand>
        <name>substrate</name>
    </ligand>
</feature>
<dbReference type="UniPathway" id="UPA00053">
    <property type="reaction ID" value="UER00088"/>
</dbReference>
<dbReference type="GO" id="GO:0005829">
    <property type="term" value="C:cytosol"/>
    <property type="evidence" value="ECO:0007669"/>
    <property type="project" value="TreeGrafter"/>
</dbReference>
<dbReference type="GO" id="GO:0000287">
    <property type="term" value="F:magnesium ion binding"/>
    <property type="evidence" value="ECO:0007669"/>
    <property type="project" value="UniProtKB-UniRule"/>
</dbReference>
<feature type="binding site" evidence="7">
    <location>
        <position position="137"/>
    </location>
    <ligand>
        <name>ATP</name>
        <dbReference type="ChEBI" id="CHEBI:30616"/>
    </ligand>
</feature>
<dbReference type="KEGG" id="dak:DaAHT2_2092"/>
<comment type="function">
    <text evidence="7">Catalyzes the specific phosphorylation of the 3-hydroxyl group of shikimic acid using ATP as a cosubstrate.</text>
</comment>
<comment type="subunit">
    <text evidence="7">Monomer.</text>
</comment>
<keyword evidence="5 7" id="KW-0067">ATP-binding</keyword>
<dbReference type="Gene3D" id="3.40.50.300">
    <property type="entry name" value="P-loop containing nucleotide triphosphate hydrolases"/>
    <property type="match status" value="1"/>
</dbReference>
<dbReference type="FunCoup" id="D6Z5M6">
    <property type="interactions" value="91"/>
</dbReference>
<dbReference type="SUPFAM" id="SSF52540">
    <property type="entry name" value="P-loop containing nucleoside triphosphate hydrolases"/>
    <property type="match status" value="1"/>
</dbReference>
<dbReference type="RefSeq" id="WP_013164280.1">
    <property type="nucleotide sequence ID" value="NC_014216.1"/>
</dbReference>
<feature type="binding site" evidence="7">
    <location>
        <position position="156"/>
    </location>
    <ligand>
        <name>substrate</name>
    </ligand>
</feature>
<comment type="pathway">
    <text evidence="7">Metabolic intermediate biosynthesis; chorismate biosynthesis; chorismate from D-erythrose 4-phosphate and phosphoenolpyruvate: step 5/7.</text>
</comment>
<dbReference type="AlphaFoldDB" id="D6Z5M6"/>
<keyword evidence="4 7" id="KW-0418">Kinase</keyword>
<dbReference type="Pfam" id="PF01202">
    <property type="entry name" value="SKI"/>
    <property type="match status" value="1"/>
</dbReference>
<dbReference type="eggNOG" id="COG0703">
    <property type="taxonomic scope" value="Bacteria"/>
</dbReference>
<keyword evidence="9" id="KW-1185">Reference proteome</keyword>
<comment type="caution">
    <text evidence="7">Lacks conserved residue(s) required for the propagation of feature annotation.</text>
</comment>
<evidence type="ECO:0000256" key="3">
    <source>
        <dbReference type="ARBA" id="ARBA00022741"/>
    </source>
</evidence>
<dbReference type="CDD" id="cd00464">
    <property type="entry name" value="SK"/>
    <property type="match status" value="1"/>
</dbReference>
<gene>
    <name evidence="7" type="primary">aroK</name>
    <name evidence="8" type="ordered locus">DaAHT2_2092</name>
</gene>
<keyword evidence="1 7" id="KW-0028">Amino-acid biosynthesis</keyword>
<dbReference type="InParanoid" id="D6Z5M6"/>
<sequence>MLYESAGRSKIFLIGYRACGKSVVGQELAVRLGYEFLDMDREITRREGVSIKELVAARGWDYFRRRERELLLELSSPPAPGPAPDTPGLVVATGGGAVLQEDLWPAIKAAWPVVWLTADAATITARLSGDSSSEQQRPALTDQGLLAEVEEILQQRLKLYRQAAGLEIDTTTAKPAEIVDRIIDWLQEQS</sequence>
<proteinExistence type="inferred from homology"/>
<evidence type="ECO:0000256" key="1">
    <source>
        <dbReference type="ARBA" id="ARBA00022605"/>
    </source>
</evidence>
<keyword evidence="7" id="KW-0963">Cytoplasm</keyword>
<keyword evidence="2 7" id="KW-0808">Transferase</keyword>
<dbReference type="Proteomes" id="UP000001508">
    <property type="component" value="Chromosome"/>
</dbReference>
<keyword evidence="7" id="KW-0460">Magnesium</keyword>
<dbReference type="PANTHER" id="PTHR21087:SF16">
    <property type="entry name" value="SHIKIMATE KINASE 1, CHLOROPLASTIC"/>
    <property type="match status" value="1"/>
</dbReference>
<dbReference type="HAMAP" id="MF_00109">
    <property type="entry name" value="Shikimate_kinase"/>
    <property type="match status" value="1"/>
</dbReference>
<feature type="binding site" evidence="7">
    <location>
        <position position="64"/>
    </location>
    <ligand>
        <name>substrate</name>
    </ligand>
</feature>
<evidence type="ECO:0000256" key="5">
    <source>
        <dbReference type="ARBA" id="ARBA00022840"/>
    </source>
</evidence>
<dbReference type="EC" id="2.7.1.71" evidence="7"/>
<dbReference type="OrthoDB" id="9800332at2"/>
<dbReference type="HOGENOM" id="CLU_057607_4_3_7"/>
<dbReference type="PRINTS" id="PR01100">
    <property type="entry name" value="SHIKIMTKNASE"/>
</dbReference>
<keyword evidence="7" id="KW-0479">Metal-binding</keyword>
<organism evidence="8 9">
    <name type="scientific">Desulfurivibrio alkaliphilus (strain DSM 19089 / UNIQEM U267 / AHT2)</name>
    <dbReference type="NCBI Taxonomy" id="589865"/>
    <lineage>
        <taxon>Bacteria</taxon>
        <taxon>Pseudomonadati</taxon>
        <taxon>Thermodesulfobacteriota</taxon>
        <taxon>Desulfobulbia</taxon>
        <taxon>Desulfobulbales</taxon>
        <taxon>Desulfobulbaceae</taxon>
        <taxon>Desulfurivibrio</taxon>
    </lineage>
</organism>
<evidence type="ECO:0000256" key="6">
    <source>
        <dbReference type="ARBA" id="ARBA00023141"/>
    </source>
</evidence>
<evidence type="ECO:0000256" key="2">
    <source>
        <dbReference type="ARBA" id="ARBA00022679"/>
    </source>
</evidence>